<evidence type="ECO:0000313" key="6">
    <source>
        <dbReference type="Proteomes" id="UP000831495"/>
    </source>
</evidence>
<name>A0ABY4P789_9LACO</name>
<dbReference type="InterPro" id="IPR042007">
    <property type="entry name" value="Sortase_A"/>
</dbReference>
<evidence type="ECO:0000313" key="5">
    <source>
        <dbReference type="EMBL" id="UQS81573.1"/>
    </source>
</evidence>
<dbReference type="Pfam" id="PF04203">
    <property type="entry name" value="Sortase"/>
    <property type="match status" value="1"/>
</dbReference>
<dbReference type="InterPro" id="IPR005754">
    <property type="entry name" value="Sortase"/>
</dbReference>
<keyword evidence="4" id="KW-0472">Membrane</keyword>
<keyword evidence="3" id="KW-0788">Thiol protease</keyword>
<evidence type="ECO:0000256" key="1">
    <source>
        <dbReference type="ARBA" id="ARBA00022670"/>
    </source>
</evidence>
<dbReference type="CDD" id="cd06165">
    <property type="entry name" value="Sortase_A"/>
    <property type="match status" value="1"/>
</dbReference>
<dbReference type="Gene3D" id="2.40.260.10">
    <property type="entry name" value="Sortase"/>
    <property type="match status" value="1"/>
</dbReference>
<evidence type="ECO:0000256" key="2">
    <source>
        <dbReference type="ARBA" id="ARBA00022801"/>
    </source>
</evidence>
<accession>A0ABY4P789</accession>
<keyword evidence="4" id="KW-1133">Transmembrane helix</keyword>
<dbReference type="EMBL" id="CP093366">
    <property type="protein sequence ID" value="UQS81573.1"/>
    <property type="molecule type" value="Genomic_DNA"/>
</dbReference>
<organism evidence="5 6">
    <name type="scientific">Bombilactobacillus folatiphilus</name>
    <dbReference type="NCBI Taxonomy" id="2923362"/>
    <lineage>
        <taxon>Bacteria</taxon>
        <taxon>Bacillati</taxon>
        <taxon>Bacillota</taxon>
        <taxon>Bacilli</taxon>
        <taxon>Lactobacillales</taxon>
        <taxon>Lactobacillaceae</taxon>
        <taxon>Bombilactobacillus</taxon>
    </lineage>
</organism>
<keyword evidence="1" id="KW-0645">Protease</keyword>
<dbReference type="Proteomes" id="UP000831495">
    <property type="component" value="Chromosome"/>
</dbReference>
<reference evidence="5" key="1">
    <citation type="journal article" date="2022" name="Int. J. Syst. Evol. Microbiol.">
        <title>Apilactobacillus apisilvae sp. nov., Nicolia spurrieriana gen. nov. sp. nov., Bombilactobacillus folatiphilus sp. nov. and Bombilactobacillus thymidiniphilus sp. nov., four new lactic acid bacterial isolates from stingless bees Tetragonula carbonaria and Austroplebeia australis.</title>
        <authorList>
            <person name="Oliphant S.A."/>
            <person name="Watson-Haigh N.S."/>
            <person name="Sumby K.M."/>
            <person name="Gardner J."/>
            <person name="Groom S."/>
            <person name="Jiranek V."/>
        </authorList>
    </citation>
    <scope>NUCLEOTIDE SEQUENCE</scope>
    <source>
        <strain evidence="5">SG4_D2</strain>
    </source>
</reference>
<dbReference type="NCBIfam" id="TIGR01076">
    <property type="entry name" value="sortase_fam"/>
    <property type="match status" value="1"/>
</dbReference>
<protein>
    <submittedName>
        <fullName evidence="5">Sortase</fullName>
    </submittedName>
</protein>
<dbReference type="RefSeq" id="WP_249513843.1">
    <property type="nucleotide sequence ID" value="NZ_CP093366.1"/>
</dbReference>
<dbReference type="SUPFAM" id="SSF63817">
    <property type="entry name" value="Sortase"/>
    <property type="match status" value="1"/>
</dbReference>
<feature type="transmembrane region" description="Helical" evidence="4">
    <location>
        <begin position="7"/>
        <end position="26"/>
    </location>
</feature>
<evidence type="ECO:0000256" key="4">
    <source>
        <dbReference type="SAM" id="Phobius"/>
    </source>
</evidence>
<gene>
    <name evidence="5" type="ORF">MOO45_04960</name>
</gene>
<keyword evidence="2" id="KW-0378">Hydrolase</keyword>
<keyword evidence="6" id="KW-1185">Reference proteome</keyword>
<dbReference type="InterPro" id="IPR023365">
    <property type="entry name" value="Sortase_dom-sf"/>
</dbReference>
<keyword evidence="4" id="KW-0812">Transmembrane</keyword>
<proteinExistence type="predicted"/>
<sequence length="219" mass="24081">MKKFLKYFLSILVLIIGLVLIFNGQIKDYMVKQLSQQSMTALTKDQVRQNSLKSASYDFSKVKPISAKQVAKASVQKNAAMIGKIVIPSVKLKLPIVKGVDDNALATGAGTMKPDEKMGEGNYALAGHYMTQKGALFSPIADSQIGDLIYITDLKSVYTYKIMLKQVISPKATWRIDDQNHQKLISLITCADGGANRWIVQGVLVKARVANRATLAIFD</sequence>
<evidence type="ECO:0000256" key="3">
    <source>
        <dbReference type="ARBA" id="ARBA00022807"/>
    </source>
</evidence>